<dbReference type="PANTHER" id="PTHR12599:SF0">
    <property type="entry name" value="PTERIN-4-ALPHA-CARBINOLAMINE DEHYDRATASE"/>
    <property type="match status" value="1"/>
</dbReference>
<dbReference type="InterPro" id="IPR036428">
    <property type="entry name" value="PCD_sf"/>
</dbReference>
<organism evidence="6 7">
    <name type="scientific">Lasallia pustulata</name>
    <dbReference type="NCBI Taxonomy" id="136370"/>
    <lineage>
        <taxon>Eukaryota</taxon>
        <taxon>Fungi</taxon>
        <taxon>Dikarya</taxon>
        <taxon>Ascomycota</taxon>
        <taxon>Pezizomycotina</taxon>
        <taxon>Lecanoromycetes</taxon>
        <taxon>OSLEUM clade</taxon>
        <taxon>Umbilicariomycetidae</taxon>
        <taxon>Umbilicariales</taxon>
        <taxon>Umbilicariaceae</taxon>
        <taxon>Lasallia</taxon>
    </lineage>
</organism>
<dbReference type="EC" id="4.2.1.96" evidence="3"/>
<sequence>MRLRPALSVSLPQYLRRYCSYGQSGSTGRRYQSNKTTETAEPKLHISAGEDIKQLRRSLKPLLHSYGGRWSLTVDGKGLQRSFEFDTFKRTWDFMAAVAEKCKREQHHPEWSNVYNCTFIRWTTHKPEGLSLQDATMAAMCDEQARFFGEVQEVSDTKCPASLLMDSNHPRIGVQYKDQLCFVVCIAYRPESGLRGWLELHKRSASEGFGPPIPSLSVS</sequence>
<name>A0A5M8PV52_9LECA</name>
<comment type="caution">
    <text evidence="6">The sequence shown here is derived from an EMBL/GenBank/DDBJ whole genome shotgun (WGS) entry which is preliminary data.</text>
</comment>
<evidence type="ECO:0000256" key="3">
    <source>
        <dbReference type="ARBA" id="ARBA00013252"/>
    </source>
</evidence>
<comment type="catalytic activity">
    <reaction evidence="1">
        <text>(4aS,6R)-4a-hydroxy-L-erythro-5,6,7,8-tetrahydrobiopterin = (6R)-L-erythro-6,7-dihydrobiopterin + H2O</text>
        <dbReference type="Rhea" id="RHEA:11920"/>
        <dbReference type="ChEBI" id="CHEBI:15377"/>
        <dbReference type="ChEBI" id="CHEBI:15642"/>
        <dbReference type="ChEBI" id="CHEBI:43120"/>
        <dbReference type="EC" id="4.2.1.96"/>
    </reaction>
</comment>
<evidence type="ECO:0000256" key="5">
    <source>
        <dbReference type="ARBA" id="ARBA00030497"/>
    </source>
</evidence>
<accession>A0A5M8PV52</accession>
<dbReference type="GO" id="GO:0006729">
    <property type="term" value="P:tetrahydrobiopterin biosynthetic process"/>
    <property type="evidence" value="ECO:0007669"/>
    <property type="project" value="InterPro"/>
</dbReference>
<keyword evidence="4" id="KW-0456">Lyase</keyword>
<reference evidence="6 7" key="1">
    <citation type="submission" date="2019-09" db="EMBL/GenBank/DDBJ databases">
        <title>The hologenome of the rock-dwelling lichen Lasallia pustulata.</title>
        <authorList>
            <person name="Greshake Tzovaras B."/>
            <person name="Segers F."/>
            <person name="Bicker A."/>
            <person name="Dal Grande F."/>
            <person name="Otte J."/>
            <person name="Hankeln T."/>
            <person name="Schmitt I."/>
            <person name="Ebersberger I."/>
        </authorList>
    </citation>
    <scope>NUCLEOTIDE SEQUENCE [LARGE SCALE GENOMIC DNA]</scope>
    <source>
        <strain evidence="6">A1-1</strain>
    </source>
</reference>
<evidence type="ECO:0000256" key="1">
    <source>
        <dbReference type="ARBA" id="ARBA00001554"/>
    </source>
</evidence>
<protein>
    <recommendedName>
        <fullName evidence="3">4a-hydroxytetrahydrobiopterin dehydratase</fullName>
        <ecNumber evidence="3">4.2.1.96</ecNumber>
    </recommendedName>
    <alternativeName>
        <fullName evidence="5">4-alpha-hydroxy-tetrahydropterin dehydratase</fullName>
    </alternativeName>
</protein>
<proteinExistence type="inferred from homology"/>
<gene>
    <name evidence="6" type="ORF">FRX48_03875</name>
</gene>
<evidence type="ECO:0000256" key="2">
    <source>
        <dbReference type="ARBA" id="ARBA00006472"/>
    </source>
</evidence>
<dbReference type="AlphaFoldDB" id="A0A5M8PV52"/>
<dbReference type="SUPFAM" id="SSF55248">
    <property type="entry name" value="PCD-like"/>
    <property type="match status" value="1"/>
</dbReference>
<evidence type="ECO:0000313" key="7">
    <source>
        <dbReference type="Proteomes" id="UP000324767"/>
    </source>
</evidence>
<dbReference type="EMBL" id="VXIT01000005">
    <property type="protein sequence ID" value="KAA6412882.1"/>
    <property type="molecule type" value="Genomic_DNA"/>
</dbReference>
<dbReference type="GO" id="GO:0008124">
    <property type="term" value="F:4-alpha-hydroxytetrahydrobiopterin dehydratase activity"/>
    <property type="evidence" value="ECO:0007669"/>
    <property type="project" value="UniProtKB-EC"/>
</dbReference>
<dbReference type="Proteomes" id="UP000324767">
    <property type="component" value="Unassembled WGS sequence"/>
</dbReference>
<dbReference type="CDD" id="cd00488">
    <property type="entry name" value="PCD_DCoH"/>
    <property type="match status" value="1"/>
</dbReference>
<evidence type="ECO:0000313" key="6">
    <source>
        <dbReference type="EMBL" id="KAA6412882.1"/>
    </source>
</evidence>
<dbReference type="InterPro" id="IPR001533">
    <property type="entry name" value="Pterin_deHydtase"/>
</dbReference>
<evidence type="ECO:0000256" key="4">
    <source>
        <dbReference type="ARBA" id="ARBA00023239"/>
    </source>
</evidence>
<dbReference type="PANTHER" id="PTHR12599">
    <property type="entry name" value="PTERIN-4-ALPHA-CARBINOLAMINE DEHYDRATASE"/>
    <property type="match status" value="1"/>
</dbReference>
<comment type="similarity">
    <text evidence="2">Belongs to the pterin-4-alpha-carbinolamine dehydratase family.</text>
</comment>
<dbReference type="OrthoDB" id="277398at2759"/>
<dbReference type="Gene3D" id="3.30.1360.20">
    <property type="entry name" value="Transcriptional coactivator/pterin dehydratase"/>
    <property type="match status" value="1"/>
</dbReference>
<dbReference type="Pfam" id="PF01329">
    <property type="entry name" value="Pterin_4a"/>
    <property type="match status" value="1"/>
</dbReference>